<name>A0A433UFF8_ANAVA</name>
<dbReference type="AlphaFoldDB" id="A0A433UFF8"/>
<dbReference type="RefSeq" id="WP_127056803.1">
    <property type="nucleotide sequence ID" value="NZ_RSCM01000027.1"/>
</dbReference>
<proteinExistence type="predicted"/>
<dbReference type="OrthoDB" id="497286at2"/>
<evidence type="ECO:0000313" key="1">
    <source>
        <dbReference type="EMBL" id="RUS92541.1"/>
    </source>
</evidence>
<protein>
    <submittedName>
        <fullName evidence="1">Uncharacterized protein</fullName>
    </submittedName>
</protein>
<sequence>MTDEEILDLTDVDRWNPAQFGDPPPFLQDGLQLTIFFDCSEEPPEPDDFEDLEEFKKAWKSWTEKFPHIVARS</sequence>
<evidence type="ECO:0000313" key="2">
    <source>
        <dbReference type="Proteomes" id="UP000276103"/>
    </source>
</evidence>
<comment type="caution">
    <text evidence="1">The sequence shown here is derived from an EMBL/GenBank/DDBJ whole genome shotgun (WGS) entry which is preliminary data.</text>
</comment>
<dbReference type="Proteomes" id="UP000276103">
    <property type="component" value="Unassembled WGS sequence"/>
</dbReference>
<accession>A0A433UFF8</accession>
<gene>
    <name evidence="1" type="ORF">DSM107003_50240</name>
</gene>
<reference evidence="1 2" key="1">
    <citation type="journal article" date="2019" name="Genome Biol. Evol.">
        <title>Day and night: Metabolic profiles and evolutionary relationships of six axenic non-marine cyanobacteria.</title>
        <authorList>
            <person name="Will S.E."/>
            <person name="Henke P."/>
            <person name="Boedeker C."/>
            <person name="Huang S."/>
            <person name="Brinkmann H."/>
            <person name="Rohde M."/>
            <person name="Jarek M."/>
            <person name="Friedl T."/>
            <person name="Seufert S."/>
            <person name="Schumacher M."/>
            <person name="Overmann J."/>
            <person name="Neumann-Schaal M."/>
            <person name="Petersen J."/>
        </authorList>
    </citation>
    <scope>NUCLEOTIDE SEQUENCE [LARGE SCALE GENOMIC DNA]</scope>
    <source>
        <strain evidence="1 2">SAG 1403-4b</strain>
    </source>
</reference>
<dbReference type="EMBL" id="RSCM01000027">
    <property type="protein sequence ID" value="RUS92541.1"/>
    <property type="molecule type" value="Genomic_DNA"/>
</dbReference>
<keyword evidence="2" id="KW-1185">Reference proteome</keyword>
<organism evidence="1 2">
    <name type="scientific">Trichormus variabilis SAG 1403-4b</name>
    <dbReference type="NCBI Taxonomy" id="447716"/>
    <lineage>
        <taxon>Bacteria</taxon>
        <taxon>Bacillati</taxon>
        <taxon>Cyanobacteriota</taxon>
        <taxon>Cyanophyceae</taxon>
        <taxon>Nostocales</taxon>
        <taxon>Nostocaceae</taxon>
        <taxon>Trichormus</taxon>
    </lineage>
</organism>